<evidence type="ECO:0000259" key="1">
    <source>
        <dbReference type="SMART" id="SM01126"/>
    </source>
</evidence>
<dbReference type="EMBL" id="BMAT01009591">
    <property type="protein sequence ID" value="GFS09355.1"/>
    <property type="molecule type" value="Genomic_DNA"/>
</dbReference>
<name>A0AAV4II44_9GAST</name>
<proteinExistence type="predicted"/>
<gene>
    <name evidence="2" type="ORF">ElyMa_004780200</name>
</gene>
<dbReference type="AlphaFoldDB" id="A0AAV4II44"/>
<dbReference type="InterPro" id="IPR024445">
    <property type="entry name" value="Tnp_ISXO2-like"/>
</dbReference>
<evidence type="ECO:0000313" key="3">
    <source>
        <dbReference type="Proteomes" id="UP000762676"/>
    </source>
</evidence>
<dbReference type="Pfam" id="PF12762">
    <property type="entry name" value="DDE_Tnp_IS1595"/>
    <property type="match status" value="1"/>
</dbReference>
<comment type="caution">
    <text evidence="2">The sequence shown here is derived from an EMBL/GenBank/DDBJ whole genome shotgun (WGS) entry which is preliminary data.</text>
</comment>
<dbReference type="NCBIfam" id="NF033547">
    <property type="entry name" value="transpos_IS1595"/>
    <property type="match status" value="1"/>
</dbReference>
<organism evidence="2 3">
    <name type="scientific">Elysia marginata</name>
    <dbReference type="NCBI Taxonomy" id="1093978"/>
    <lineage>
        <taxon>Eukaryota</taxon>
        <taxon>Metazoa</taxon>
        <taxon>Spiralia</taxon>
        <taxon>Lophotrochozoa</taxon>
        <taxon>Mollusca</taxon>
        <taxon>Gastropoda</taxon>
        <taxon>Heterobranchia</taxon>
        <taxon>Euthyneura</taxon>
        <taxon>Panpulmonata</taxon>
        <taxon>Sacoglossa</taxon>
        <taxon>Placobranchoidea</taxon>
        <taxon>Plakobranchidae</taxon>
        <taxon>Elysia</taxon>
    </lineage>
</organism>
<feature type="domain" description="ISXO2-like transposase" evidence="1">
    <location>
        <begin position="149"/>
        <end position="315"/>
    </location>
</feature>
<keyword evidence="3" id="KW-1185">Reference proteome</keyword>
<sequence>MQQQSFDDILKSIPLMPPDQITILREALPPVPAKGSEDRQESCLLERLKFYFSRHPVCPHCHSESIKRWGQKSGHQCNRCKQCRHTFNAMTGTPLAHLRVRDKLDAYVECMNGSTTLRPAARKCGVSLNTSFHLRHRLMAVVETDHYGDLTGISEEDETFFRECHKGQRDLPVPARCRGGRIRRYRSKPDAGLKHDAVKQVPVMVACDREHHVIDAVLSHVSTDEIHEHLCGHIQAGSTLCADGHLSHDNLGKRLGINTKTLVAKNGQYVKEGVYHIQTANAYHSDLKRWLNGFFNGVATKYLSRYLAWKRYLKTHIFSEEGFLDQISIHWVKQHLV</sequence>
<evidence type="ECO:0000313" key="2">
    <source>
        <dbReference type="EMBL" id="GFS09355.1"/>
    </source>
</evidence>
<dbReference type="SMART" id="SM01126">
    <property type="entry name" value="DDE_Tnp_IS1595"/>
    <property type="match status" value="1"/>
</dbReference>
<dbReference type="Proteomes" id="UP000762676">
    <property type="component" value="Unassembled WGS sequence"/>
</dbReference>
<reference evidence="2 3" key="1">
    <citation type="journal article" date="2021" name="Elife">
        <title>Chloroplast acquisition without the gene transfer in kleptoplastic sea slugs, Plakobranchus ocellatus.</title>
        <authorList>
            <person name="Maeda T."/>
            <person name="Takahashi S."/>
            <person name="Yoshida T."/>
            <person name="Shimamura S."/>
            <person name="Takaki Y."/>
            <person name="Nagai Y."/>
            <person name="Toyoda A."/>
            <person name="Suzuki Y."/>
            <person name="Arimoto A."/>
            <person name="Ishii H."/>
            <person name="Satoh N."/>
            <person name="Nishiyama T."/>
            <person name="Hasebe M."/>
            <person name="Maruyama T."/>
            <person name="Minagawa J."/>
            <person name="Obokata J."/>
            <person name="Shigenobu S."/>
        </authorList>
    </citation>
    <scope>NUCLEOTIDE SEQUENCE [LARGE SCALE GENOMIC DNA]</scope>
</reference>
<protein>
    <submittedName>
        <fullName evidence="2">Transposase</fullName>
    </submittedName>
</protein>
<accession>A0AAV4II44</accession>